<evidence type="ECO:0000313" key="4">
    <source>
        <dbReference type="Proteomes" id="UP001500967"/>
    </source>
</evidence>
<dbReference type="Proteomes" id="UP001500967">
    <property type="component" value="Unassembled WGS sequence"/>
</dbReference>
<feature type="transmembrane region" description="Helical" evidence="2">
    <location>
        <begin position="65"/>
        <end position="84"/>
    </location>
</feature>
<comment type="caution">
    <text evidence="3">The sequence shown here is derived from an EMBL/GenBank/DDBJ whole genome shotgun (WGS) entry which is preliminary data.</text>
</comment>
<dbReference type="EMBL" id="BAAAGX010000021">
    <property type="protein sequence ID" value="GAA0261950.1"/>
    <property type="molecule type" value="Genomic_DNA"/>
</dbReference>
<keyword evidence="2" id="KW-0472">Membrane</keyword>
<name>A0ABP3EI78_9ACTN</name>
<keyword evidence="2" id="KW-1133">Transmembrane helix</keyword>
<feature type="compositionally biased region" description="Low complexity" evidence="1">
    <location>
        <begin position="120"/>
        <end position="144"/>
    </location>
</feature>
<evidence type="ECO:0000256" key="2">
    <source>
        <dbReference type="SAM" id="Phobius"/>
    </source>
</evidence>
<feature type="region of interest" description="Disordered" evidence="1">
    <location>
        <begin position="100"/>
        <end position="153"/>
    </location>
</feature>
<reference evidence="4" key="1">
    <citation type="journal article" date="2019" name="Int. J. Syst. Evol. Microbiol.">
        <title>The Global Catalogue of Microorganisms (GCM) 10K type strain sequencing project: providing services to taxonomists for standard genome sequencing and annotation.</title>
        <authorList>
            <consortium name="The Broad Institute Genomics Platform"/>
            <consortium name="The Broad Institute Genome Sequencing Center for Infectious Disease"/>
            <person name="Wu L."/>
            <person name="Ma J."/>
        </authorList>
    </citation>
    <scope>NUCLEOTIDE SEQUENCE [LARGE SCALE GENOMIC DNA]</scope>
    <source>
        <strain evidence="4">JCM 10425</strain>
    </source>
</reference>
<dbReference type="RefSeq" id="WP_344651774.1">
    <property type="nucleotide sequence ID" value="NZ_BAAAGX010000021.1"/>
</dbReference>
<evidence type="ECO:0000313" key="3">
    <source>
        <dbReference type="EMBL" id="GAA0261950.1"/>
    </source>
</evidence>
<feature type="transmembrane region" description="Helical" evidence="2">
    <location>
        <begin position="7"/>
        <end position="30"/>
    </location>
</feature>
<accession>A0ABP3EI78</accession>
<sequence>MQAFARSIQWLFTVVGLAIIALVGIGVIFVDSGSSSVELTCSATSGGPVTTCDGHLYGLENGVKALTMAVVGLGLLVIAAVMAVTAGSAAPPRYGVGPYGPYGPTGPLNPQPGPTPTAAPPYGGTYPPYGAAPGAPAHGAPYPGDRSGPTPPS</sequence>
<keyword evidence="4" id="KW-1185">Reference proteome</keyword>
<gene>
    <name evidence="3" type="ORF">GCM10009539_54540</name>
</gene>
<organism evidence="3 4">
    <name type="scientific">Cryptosporangium japonicum</name>
    <dbReference type="NCBI Taxonomy" id="80872"/>
    <lineage>
        <taxon>Bacteria</taxon>
        <taxon>Bacillati</taxon>
        <taxon>Actinomycetota</taxon>
        <taxon>Actinomycetes</taxon>
        <taxon>Cryptosporangiales</taxon>
        <taxon>Cryptosporangiaceae</taxon>
        <taxon>Cryptosporangium</taxon>
    </lineage>
</organism>
<feature type="compositionally biased region" description="Pro residues" evidence="1">
    <location>
        <begin position="107"/>
        <end position="119"/>
    </location>
</feature>
<keyword evidence="2" id="KW-0812">Transmembrane</keyword>
<evidence type="ECO:0000256" key="1">
    <source>
        <dbReference type="SAM" id="MobiDB-lite"/>
    </source>
</evidence>
<protein>
    <submittedName>
        <fullName evidence="3">Uncharacterized protein</fullName>
    </submittedName>
</protein>
<proteinExistence type="predicted"/>